<reference evidence="1" key="2">
    <citation type="journal article" date="2015" name="Data Brief">
        <title>Shoot transcriptome of the giant reed, Arundo donax.</title>
        <authorList>
            <person name="Barrero R.A."/>
            <person name="Guerrero F.D."/>
            <person name="Moolhuijzen P."/>
            <person name="Goolsby J.A."/>
            <person name="Tidwell J."/>
            <person name="Bellgard S.E."/>
            <person name="Bellgard M.I."/>
        </authorList>
    </citation>
    <scope>NUCLEOTIDE SEQUENCE</scope>
    <source>
        <tissue evidence="1">Shoot tissue taken approximately 20 cm above the soil surface</tissue>
    </source>
</reference>
<dbReference type="AlphaFoldDB" id="A0A0A9FRK7"/>
<organism evidence="1">
    <name type="scientific">Arundo donax</name>
    <name type="common">Giant reed</name>
    <name type="synonym">Donax arundinaceus</name>
    <dbReference type="NCBI Taxonomy" id="35708"/>
    <lineage>
        <taxon>Eukaryota</taxon>
        <taxon>Viridiplantae</taxon>
        <taxon>Streptophyta</taxon>
        <taxon>Embryophyta</taxon>
        <taxon>Tracheophyta</taxon>
        <taxon>Spermatophyta</taxon>
        <taxon>Magnoliopsida</taxon>
        <taxon>Liliopsida</taxon>
        <taxon>Poales</taxon>
        <taxon>Poaceae</taxon>
        <taxon>PACMAD clade</taxon>
        <taxon>Arundinoideae</taxon>
        <taxon>Arundineae</taxon>
        <taxon>Arundo</taxon>
    </lineage>
</organism>
<sequence>MGTIEKAMMNSKSRTTPHIFHPVLGMVFDSKVEACQFYNLYSLAVGFGIRALTRGALTA</sequence>
<dbReference type="PANTHER" id="PTHR47482">
    <property type="entry name" value="OS11G0632001 PROTEIN"/>
    <property type="match status" value="1"/>
</dbReference>
<evidence type="ECO:0000313" key="1">
    <source>
        <dbReference type="EMBL" id="JAE12951.1"/>
    </source>
</evidence>
<reference evidence="1" key="1">
    <citation type="submission" date="2014-09" db="EMBL/GenBank/DDBJ databases">
        <authorList>
            <person name="Magalhaes I.L.F."/>
            <person name="Oliveira U."/>
            <person name="Santos F.R."/>
            <person name="Vidigal T.H.D.A."/>
            <person name="Brescovit A.D."/>
            <person name="Santos A.J."/>
        </authorList>
    </citation>
    <scope>NUCLEOTIDE SEQUENCE</scope>
    <source>
        <tissue evidence="1">Shoot tissue taken approximately 20 cm above the soil surface</tissue>
    </source>
</reference>
<proteinExistence type="predicted"/>
<dbReference type="EMBL" id="GBRH01184945">
    <property type="protein sequence ID" value="JAE12951.1"/>
    <property type="molecule type" value="Transcribed_RNA"/>
</dbReference>
<protein>
    <submittedName>
        <fullName evidence="1">Uncharacterized protein</fullName>
    </submittedName>
</protein>
<name>A0A0A9FRK7_ARUDO</name>
<dbReference type="PANTHER" id="PTHR47482:SF5">
    <property type="entry name" value="FAR1 DOMAIN-CONTAINING PROTEIN"/>
    <property type="match status" value="1"/>
</dbReference>
<accession>A0A0A9FRK7</accession>